<organism evidence="4 5">
    <name type="scientific">Amborella trichopoda</name>
    <dbReference type="NCBI Taxonomy" id="13333"/>
    <lineage>
        <taxon>Eukaryota</taxon>
        <taxon>Viridiplantae</taxon>
        <taxon>Streptophyta</taxon>
        <taxon>Embryophyta</taxon>
        <taxon>Tracheophyta</taxon>
        <taxon>Spermatophyta</taxon>
        <taxon>Magnoliopsida</taxon>
        <taxon>Amborellales</taxon>
        <taxon>Amborellaceae</taxon>
        <taxon>Amborella</taxon>
    </lineage>
</organism>
<feature type="domain" description="Protein Lines N-terminal" evidence="2">
    <location>
        <begin position="450"/>
        <end position="589"/>
    </location>
</feature>
<evidence type="ECO:0000259" key="3">
    <source>
        <dbReference type="Pfam" id="PF14695"/>
    </source>
</evidence>
<evidence type="ECO:0000313" key="5">
    <source>
        <dbReference type="Proteomes" id="UP000017836"/>
    </source>
</evidence>
<name>U5D8G4_AMBTC</name>
<keyword evidence="5" id="KW-1185">Reference proteome</keyword>
<reference evidence="5" key="1">
    <citation type="journal article" date="2013" name="Science">
        <title>The Amborella genome and the evolution of flowering plants.</title>
        <authorList>
            <consortium name="Amborella Genome Project"/>
        </authorList>
    </citation>
    <scope>NUCLEOTIDE SEQUENCE [LARGE SCALE GENOMIC DNA]</scope>
</reference>
<dbReference type="InterPro" id="IPR029415">
    <property type="entry name" value="Lines_C"/>
</dbReference>
<feature type="domain" description="Protein Lines C-terminal" evidence="3">
    <location>
        <begin position="658"/>
        <end position="685"/>
    </location>
</feature>
<dbReference type="InterPro" id="IPR024875">
    <property type="entry name" value="Protein_Lines"/>
</dbReference>
<dbReference type="Gramene" id="ERN17712">
    <property type="protein sequence ID" value="ERN17712"/>
    <property type="gene ID" value="AMTR_s00059p00216800"/>
</dbReference>
<dbReference type="InterPro" id="IPR032794">
    <property type="entry name" value="LINES_N"/>
</dbReference>
<dbReference type="Pfam" id="PF14694">
    <property type="entry name" value="LINES_N"/>
    <property type="match status" value="1"/>
</dbReference>
<dbReference type="eggNOG" id="ENOG502QPY8">
    <property type="taxonomic scope" value="Eukaryota"/>
</dbReference>
<sequence length="706" mass="80827">MCSSDLSWLCNLFKDSIMELTDCGPIILSEERERDTLIRLSQVSQLIRQRMDSVKLKKASEQGVLMNVVCEDKSDRTFQASSPMGHDCLNIIMPTLVVFLTFASQFVRHSAGKVFLVLSNFLGKYGNKWEKLIYFLWSSLEAAIFSIDSSFPLIIGDAQFNHITTKTTEVAFGNVHSDCHNKSSASFTTSRLMNANWFTITEIIRILRTILKSLKPEDELFKIYMKCANAYLSSVFWDLLEMMKPNYSNGSSAEPYGELLFNRDIGFLDSHVLGMMLQLLCSLVKRSGSEEVSGSLVEDFSITTEVSDLVPELAVWCLVKPGNANGECISGFLRHKMMMLMIRLCDHIHQQGETLEFWLELLCRCCSDILYKQISEGYVDHGDFLEGSPFLSSLSEKSRLCSVSTRHLQRQAIFLLFKFSIRLMNLENETTGRRAFSSMNSQCDVGFPSNQGMKELMKWLQWHVPSTRLEADNTNCEECSRFRVAFLNLFVEEDDILFEMLLQLLDIPNTGPPIHNDGISMRYDKLKDDFHSHLSNIFNPIFLFHTFLSGIRYDYLLLLDYLISKDIGVLCLQYLLRCLRLVCNSWPIFKGFSMPNHEMNQLCCKRREVSVDGRDFVGKVLPLSSSVEGISATQPPRTGHKKRKGKTSGESTFENAEECLLSLKYALENLHKKNLFPYNPTALLRSFTRFQKFCSNKERESIDYKT</sequence>
<dbReference type="Pfam" id="PF14695">
    <property type="entry name" value="LINES_C"/>
    <property type="match status" value="1"/>
</dbReference>
<accession>U5D8G4</accession>
<evidence type="ECO:0000259" key="2">
    <source>
        <dbReference type="Pfam" id="PF14694"/>
    </source>
</evidence>
<dbReference type="OrthoDB" id="8251209at2759"/>
<dbReference type="PANTHER" id="PTHR16057">
    <property type="entry name" value="WINS1, 2 PROTEIN"/>
    <property type="match status" value="1"/>
</dbReference>
<protein>
    <recommendedName>
        <fullName evidence="6">Protein Lines C-terminal domain-containing protein</fullName>
    </recommendedName>
</protein>
<evidence type="ECO:0000256" key="1">
    <source>
        <dbReference type="SAM" id="MobiDB-lite"/>
    </source>
</evidence>
<evidence type="ECO:0000313" key="4">
    <source>
        <dbReference type="EMBL" id="ERN17712.1"/>
    </source>
</evidence>
<dbReference type="HOGENOM" id="CLU_023329_0_0_1"/>
<proteinExistence type="predicted"/>
<dbReference type="AlphaFoldDB" id="U5D8G4"/>
<evidence type="ECO:0008006" key="6">
    <source>
        <dbReference type="Google" id="ProtNLM"/>
    </source>
</evidence>
<feature type="region of interest" description="Disordered" evidence="1">
    <location>
        <begin position="628"/>
        <end position="650"/>
    </location>
</feature>
<gene>
    <name evidence="4" type="ORF">AMTR_s00059p00216800</name>
</gene>
<dbReference type="Proteomes" id="UP000017836">
    <property type="component" value="Unassembled WGS sequence"/>
</dbReference>
<dbReference type="EMBL" id="KI392312">
    <property type="protein sequence ID" value="ERN17712.1"/>
    <property type="molecule type" value="Genomic_DNA"/>
</dbReference>
<dbReference type="OMA" id="INGHMVA"/>
<dbReference type="PANTHER" id="PTHR16057:SF1">
    <property type="entry name" value="PROTEIN LINES HOMOLOG 1"/>
    <property type="match status" value="1"/>
</dbReference>